<evidence type="ECO:0000313" key="1">
    <source>
        <dbReference type="EMBL" id="KAI5664768.1"/>
    </source>
</evidence>
<name>A0ACC0AUV4_CATRO</name>
<sequence length="158" mass="17313">MSQAPPTPTSTSADSITCSTNDIRPTYYLRDVYLTVVCSCGVALEMDPLTSDMGGQGFGKHTGGSISCTKMIVKWDLTKRLSLSKYLEELHKHQKREKKREYVDFCSAEFWAEEDDKSSGTAIPHDLQLMAIVAGGPSRDRLYGVGSEAALPSSRDAL</sequence>
<organism evidence="1 2">
    <name type="scientific">Catharanthus roseus</name>
    <name type="common">Madagascar periwinkle</name>
    <name type="synonym">Vinca rosea</name>
    <dbReference type="NCBI Taxonomy" id="4058"/>
    <lineage>
        <taxon>Eukaryota</taxon>
        <taxon>Viridiplantae</taxon>
        <taxon>Streptophyta</taxon>
        <taxon>Embryophyta</taxon>
        <taxon>Tracheophyta</taxon>
        <taxon>Spermatophyta</taxon>
        <taxon>Magnoliopsida</taxon>
        <taxon>eudicotyledons</taxon>
        <taxon>Gunneridae</taxon>
        <taxon>Pentapetalae</taxon>
        <taxon>asterids</taxon>
        <taxon>lamiids</taxon>
        <taxon>Gentianales</taxon>
        <taxon>Apocynaceae</taxon>
        <taxon>Rauvolfioideae</taxon>
        <taxon>Vinceae</taxon>
        <taxon>Catharanthinae</taxon>
        <taxon>Catharanthus</taxon>
    </lineage>
</organism>
<keyword evidence="2" id="KW-1185">Reference proteome</keyword>
<protein>
    <submittedName>
        <fullName evidence="1">Uncharacterized protein</fullName>
    </submittedName>
</protein>
<reference evidence="2" key="1">
    <citation type="journal article" date="2023" name="Nat. Plants">
        <title>Single-cell RNA sequencing provides a high-resolution roadmap for understanding the multicellular compartmentation of specialized metabolism.</title>
        <authorList>
            <person name="Sun S."/>
            <person name="Shen X."/>
            <person name="Li Y."/>
            <person name="Li Y."/>
            <person name="Wang S."/>
            <person name="Li R."/>
            <person name="Zhang H."/>
            <person name="Shen G."/>
            <person name="Guo B."/>
            <person name="Wei J."/>
            <person name="Xu J."/>
            <person name="St-Pierre B."/>
            <person name="Chen S."/>
            <person name="Sun C."/>
        </authorList>
    </citation>
    <scope>NUCLEOTIDE SEQUENCE [LARGE SCALE GENOMIC DNA]</scope>
</reference>
<proteinExistence type="predicted"/>
<evidence type="ECO:0000313" key="2">
    <source>
        <dbReference type="Proteomes" id="UP001060085"/>
    </source>
</evidence>
<gene>
    <name evidence="1" type="ORF">M9H77_24091</name>
</gene>
<comment type="caution">
    <text evidence="1">The sequence shown here is derived from an EMBL/GenBank/DDBJ whole genome shotgun (WGS) entry which is preliminary data.</text>
</comment>
<dbReference type="Proteomes" id="UP001060085">
    <property type="component" value="Linkage Group LG05"/>
</dbReference>
<dbReference type="EMBL" id="CM044705">
    <property type="protein sequence ID" value="KAI5664768.1"/>
    <property type="molecule type" value="Genomic_DNA"/>
</dbReference>
<accession>A0ACC0AUV4</accession>